<evidence type="ECO:0000313" key="8">
    <source>
        <dbReference type="Proteomes" id="UP000216339"/>
    </source>
</evidence>
<dbReference type="GO" id="GO:0005829">
    <property type="term" value="C:cytosol"/>
    <property type="evidence" value="ECO:0007669"/>
    <property type="project" value="TreeGrafter"/>
</dbReference>
<evidence type="ECO:0000313" key="7">
    <source>
        <dbReference type="EMBL" id="PAP76500.1"/>
    </source>
</evidence>
<dbReference type="PANTHER" id="PTHR45663:SF11">
    <property type="entry name" value="GEO12009P1"/>
    <property type="match status" value="1"/>
</dbReference>
<dbReference type="OrthoDB" id="9790390at2"/>
<dbReference type="GO" id="GO:0045454">
    <property type="term" value="P:cell redox homeostasis"/>
    <property type="evidence" value="ECO:0007669"/>
    <property type="project" value="TreeGrafter"/>
</dbReference>
<comment type="caution">
    <text evidence="7">The sequence shown here is derived from an EMBL/GenBank/DDBJ whole genome shotgun (WGS) entry which is preliminary data.</text>
</comment>
<reference evidence="7 8" key="1">
    <citation type="submission" date="2016-11" db="EMBL/GenBank/DDBJ databases">
        <title>Study of marine rhodopsin-containing bacteria.</title>
        <authorList>
            <person name="Yoshizawa S."/>
            <person name="Kumagai Y."/>
            <person name="Kogure K."/>
        </authorList>
    </citation>
    <scope>NUCLEOTIDE SEQUENCE [LARGE SCALE GENOMIC DNA]</scope>
    <source>
        <strain evidence="7 8">SAORIC-28</strain>
    </source>
</reference>
<evidence type="ECO:0000256" key="2">
    <source>
        <dbReference type="ARBA" id="ARBA00022448"/>
    </source>
</evidence>
<comment type="similarity">
    <text evidence="1">Belongs to the thioredoxin family.</text>
</comment>
<dbReference type="InterPro" id="IPR017937">
    <property type="entry name" value="Thioredoxin_CS"/>
</dbReference>
<dbReference type="SUPFAM" id="SSF52833">
    <property type="entry name" value="Thioredoxin-like"/>
    <property type="match status" value="1"/>
</dbReference>
<evidence type="ECO:0000259" key="6">
    <source>
        <dbReference type="PROSITE" id="PS51352"/>
    </source>
</evidence>
<dbReference type="RefSeq" id="WP_095510157.1">
    <property type="nucleotide sequence ID" value="NZ_MQWD01000001.1"/>
</dbReference>
<dbReference type="PRINTS" id="PR00421">
    <property type="entry name" value="THIOREDOXIN"/>
</dbReference>
<keyword evidence="5" id="KW-0676">Redox-active center</keyword>
<dbReference type="CDD" id="cd02956">
    <property type="entry name" value="ybbN"/>
    <property type="match status" value="1"/>
</dbReference>
<organism evidence="7 8">
    <name type="scientific">Rubrivirga marina</name>
    <dbReference type="NCBI Taxonomy" id="1196024"/>
    <lineage>
        <taxon>Bacteria</taxon>
        <taxon>Pseudomonadati</taxon>
        <taxon>Rhodothermota</taxon>
        <taxon>Rhodothermia</taxon>
        <taxon>Rhodothermales</taxon>
        <taxon>Rubricoccaceae</taxon>
        <taxon>Rubrivirga</taxon>
    </lineage>
</organism>
<gene>
    <name evidence="7" type="ORF">BSZ37_08630</name>
</gene>
<dbReference type="AlphaFoldDB" id="A0A271IZD7"/>
<dbReference type="FunFam" id="3.40.30.10:FF:000001">
    <property type="entry name" value="Thioredoxin"/>
    <property type="match status" value="1"/>
</dbReference>
<dbReference type="GO" id="GO:0015035">
    <property type="term" value="F:protein-disulfide reductase activity"/>
    <property type="evidence" value="ECO:0007669"/>
    <property type="project" value="UniProtKB-ARBA"/>
</dbReference>
<dbReference type="Gene3D" id="1.25.40.10">
    <property type="entry name" value="Tetratricopeptide repeat domain"/>
    <property type="match status" value="1"/>
</dbReference>
<protein>
    <recommendedName>
        <fullName evidence="6">Thioredoxin domain-containing protein</fullName>
    </recommendedName>
</protein>
<dbReference type="InterPro" id="IPR011990">
    <property type="entry name" value="TPR-like_helical_dom_sf"/>
</dbReference>
<sequence length="271" mass="29184">MNAPASPPLDFQTDVVEASRERPVLVDFWAPWCGPCRVLGPILETLAAEAGGRWTLAKVNTDEAPGLMQQFGIRGIPAVKLFVDGAVAAEFTGALPEHVLRQWLDEHLPSPARKHAKAAEAAWEAGDRDTARAEFEAALADPEAEAAGWATAARTRLARLLVFDDGSRARDLVGDLHTPEGEAVRTVLDALDRDPAALPDGPAREPVADALRGLQSGDLDATLARLIDAIRADRYYDDDGARKLAVALFQTLGEDHAVSKTHRPAFNTSLY</sequence>
<evidence type="ECO:0000256" key="1">
    <source>
        <dbReference type="ARBA" id="ARBA00008987"/>
    </source>
</evidence>
<dbReference type="PROSITE" id="PS51352">
    <property type="entry name" value="THIOREDOXIN_2"/>
    <property type="match status" value="1"/>
</dbReference>
<dbReference type="Pfam" id="PF14561">
    <property type="entry name" value="TPR_20"/>
    <property type="match status" value="1"/>
</dbReference>
<dbReference type="PROSITE" id="PS00194">
    <property type="entry name" value="THIOREDOXIN_1"/>
    <property type="match status" value="1"/>
</dbReference>
<keyword evidence="3" id="KW-0249">Electron transport</keyword>
<name>A0A271IZD7_9BACT</name>
<dbReference type="InterPro" id="IPR036249">
    <property type="entry name" value="Thioredoxin-like_sf"/>
</dbReference>
<feature type="domain" description="Thioredoxin" evidence="6">
    <location>
        <begin position="1"/>
        <end position="109"/>
    </location>
</feature>
<dbReference type="EMBL" id="MQWD01000001">
    <property type="protein sequence ID" value="PAP76500.1"/>
    <property type="molecule type" value="Genomic_DNA"/>
</dbReference>
<dbReference type="GO" id="GO:0006950">
    <property type="term" value="P:response to stress"/>
    <property type="evidence" value="ECO:0007669"/>
    <property type="project" value="UniProtKB-ARBA"/>
</dbReference>
<accession>A0A271IZD7</accession>
<keyword evidence="4" id="KW-1015">Disulfide bond</keyword>
<dbReference type="Proteomes" id="UP000216339">
    <property type="component" value="Unassembled WGS sequence"/>
</dbReference>
<evidence type="ECO:0000256" key="5">
    <source>
        <dbReference type="ARBA" id="ARBA00023284"/>
    </source>
</evidence>
<proteinExistence type="inferred from homology"/>
<dbReference type="InterPro" id="IPR013766">
    <property type="entry name" value="Thioredoxin_domain"/>
</dbReference>
<dbReference type="Gene3D" id="3.40.30.10">
    <property type="entry name" value="Glutaredoxin"/>
    <property type="match status" value="1"/>
</dbReference>
<keyword evidence="2" id="KW-0813">Transport</keyword>
<evidence type="ECO:0000256" key="3">
    <source>
        <dbReference type="ARBA" id="ARBA00022982"/>
    </source>
</evidence>
<dbReference type="PANTHER" id="PTHR45663">
    <property type="entry name" value="GEO12009P1"/>
    <property type="match status" value="1"/>
</dbReference>
<dbReference type="Pfam" id="PF00085">
    <property type="entry name" value="Thioredoxin"/>
    <property type="match status" value="1"/>
</dbReference>
<keyword evidence="8" id="KW-1185">Reference proteome</keyword>
<evidence type="ECO:0000256" key="4">
    <source>
        <dbReference type="ARBA" id="ARBA00023157"/>
    </source>
</evidence>